<dbReference type="Proteomes" id="UP001356428">
    <property type="component" value="Chromosome"/>
</dbReference>
<feature type="compositionally biased region" description="Basic and acidic residues" evidence="1">
    <location>
        <begin position="226"/>
        <end position="238"/>
    </location>
</feature>
<gene>
    <name evidence="3" type="ORF">OG849_25600</name>
</gene>
<feature type="signal peptide" evidence="2">
    <location>
        <begin position="1"/>
        <end position="25"/>
    </location>
</feature>
<feature type="region of interest" description="Disordered" evidence="1">
    <location>
        <begin position="226"/>
        <end position="273"/>
    </location>
</feature>
<keyword evidence="2" id="KW-0732">Signal</keyword>
<evidence type="ECO:0008006" key="5">
    <source>
        <dbReference type="Google" id="ProtNLM"/>
    </source>
</evidence>
<protein>
    <recommendedName>
        <fullName evidence="5">Lipoprotein</fullName>
    </recommendedName>
</protein>
<keyword evidence="4" id="KW-1185">Reference proteome</keyword>
<evidence type="ECO:0000313" key="3">
    <source>
        <dbReference type="EMBL" id="WSB10376.1"/>
    </source>
</evidence>
<feature type="compositionally biased region" description="Polar residues" evidence="1">
    <location>
        <begin position="242"/>
        <end position="273"/>
    </location>
</feature>
<name>A0ABZ1F1S7_9ACTN</name>
<evidence type="ECO:0000313" key="4">
    <source>
        <dbReference type="Proteomes" id="UP001356428"/>
    </source>
</evidence>
<sequence length="273" mass="28557">MRPVRVPAVASAVAALALVSGCGAAGGLESAGEAPSAVEPARLWPDLPPASAAPYDYGEGETARIPGITVPGGDVHRLDPVAVAQAGLKAKTDRDSGLDELPDVTVRQIRACRTAPDDCPVLAPYYFDLTGDGRDELVLGIRMPERQLAVRAYRADGGGRGEEGDRADEGDRVGLTRIMSTSDAVISVELAGKDLILRAPSVISGYEYRTAWSWDDRQQAMLATRDEILRVPERRTDRTAPTPKSSGSAAPTPKSSGSAAPTPDSSGSPADGR</sequence>
<accession>A0ABZ1F1S7</accession>
<evidence type="ECO:0000256" key="2">
    <source>
        <dbReference type="SAM" id="SignalP"/>
    </source>
</evidence>
<evidence type="ECO:0000256" key="1">
    <source>
        <dbReference type="SAM" id="MobiDB-lite"/>
    </source>
</evidence>
<feature type="chain" id="PRO_5045388241" description="Lipoprotein" evidence="2">
    <location>
        <begin position="26"/>
        <end position="273"/>
    </location>
</feature>
<dbReference type="PROSITE" id="PS51257">
    <property type="entry name" value="PROKAR_LIPOPROTEIN"/>
    <property type="match status" value="1"/>
</dbReference>
<reference evidence="3 4" key="1">
    <citation type="submission" date="2022-10" db="EMBL/GenBank/DDBJ databases">
        <title>The complete genomes of actinobacterial strains from the NBC collection.</title>
        <authorList>
            <person name="Joergensen T.S."/>
            <person name="Alvarez Arevalo M."/>
            <person name="Sterndorff E.B."/>
            <person name="Faurdal D."/>
            <person name="Vuksanovic O."/>
            <person name="Mourched A.-S."/>
            <person name="Charusanti P."/>
            <person name="Shaw S."/>
            <person name="Blin K."/>
            <person name="Weber T."/>
        </authorList>
    </citation>
    <scope>NUCLEOTIDE SEQUENCE [LARGE SCALE GENOMIC DNA]</scope>
    <source>
        <strain evidence="3 4">NBC 01792</strain>
    </source>
</reference>
<organism evidence="3 4">
    <name type="scientific">Streptomyces cyaneofuscatus</name>
    <dbReference type="NCBI Taxonomy" id="66883"/>
    <lineage>
        <taxon>Bacteria</taxon>
        <taxon>Bacillati</taxon>
        <taxon>Actinomycetota</taxon>
        <taxon>Actinomycetes</taxon>
        <taxon>Kitasatosporales</taxon>
        <taxon>Streptomycetaceae</taxon>
        <taxon>Streptomyces</taxon>
    </lineage>
</organism>
<dbReference type="RefSeq" id="WP_326703507.1">
    <property type="nucleotide sequence ID" value="NZ_CP109083.1"/>
</dbReference>
<dbReference type="EMBL" id="CP109083">
    <property type="protein sequence ID" value="WSB10376.1"/>
    <property type="molecule type" value="Genomic_DNA"/>
</dbReference>
<proteinExistence type="predicted"/>